<dbReference type="EMBL" id="KQ434796">
    <property type="protein sequence ID" value="KZC05822.1"/>
    <property type="molecule type" value="Genomic_DNA"/>
</dbReference>
<dbReference type="OrthoDB" id="8193282at2759"/>
<feature type="domain" description="MMS22-like C-terminal" evidence="12">
    <location>
        <begin position="1206"/>
        <end position="1569"/>
    </location>
</feature>
<dbReference type="Pfam" id="PF14911">
    <property type="entry name" value="MMS22L_C"/>
    <property type="match status" value="1"/>
</dbReference>
<reference evidence="13 14" key="1">
    <citation type="submission" date="2015-07" db="EMBL/GenBank/DDBJ databases">
        <title>The genome of Dufourea novaeangliae.</title>
        <authorList>
            <person name="Pan H."/>
            <person name="Kapheim K."/>
        </authorList>
    </citation>
    <scope>NUCLEOTIDE SEQUENCE [LARGE SCALE GENOMIC DNA]</scope>
    <source>
        <strain evidence="13">0120121106</strain>
        <tissue evidence="13">Whole body</tissue>
    </source>
</reference>
<organism evidence="13 14">
    <name type="scientific">Dufourea novaeangliae</name>
    <name type="common">Sweat bee</name>
    <dbReference type="NCBI Taxonomy" id="178035"/>
    <lineage>
        <taxon>Eukaryota</taxon>
        <taxon>Metazoa</taxon>
        <taxon>Ecdysozoa</taxon>
        <taxon>Arthropoda</taxon>
        <taxon>Hexapoda</taxon>
        <taxon>Insecta</taxon>
        <taxon>Pterygota</taxon>
        <taxon>Neoptera</taxon>
        <taxon>Endopterygota</taxon>
        <taxon>Hymenoptera</taxon>
        <taxon>Apocrita</taxon>
        <taxon>Aculeata</taxon>
        <taxon>Apoidea</taxon>
        <taxon>Anthophila</taxon>
        <taxon>Halictidae</taxon>
        <taxon>Rophitinae</taxon>
        <taxon>Dufourea</taxon>
    </lineage>
</organism>
<protein>
    <recommendedName>
        <fullName evidence="4">Protein MMS22-like</fullName>
    </recommendedName>
    <alternativeName>
        <fullName evidence="10">Methyl methanesulfonate-sensitivity protein 22-like</fullName>
    </alternativeName>
</protein>
<keyword evidence="14" id="KW-1185">Reference proteome</keyword>
<dbReference type="InterPro" id="IPR029424">
    <property type="entry name" value="MMS22L_C"/>
</dbReference>
<evidence type="ECO:0000256" key="5">
    <source>
        <dbReference type="ARBA" id="ARBA00022454"/>
    </source>
</evidence>
<keyword evidence="6" id="KW-0227">DNA damage</keyword>
<feature type="domain" description="Protein MMS22-like N-terminal" evidence="11">
    <location>
        <begin position="475"/>
        <end position="1026"/>
    </location>
</feature>
<evidence type="ECO:0000256" key="1">
    <source>
        <dbReference type="ARBA" id="ARBA00004123"/>
    </source>
</evidence>
<gene>
    <name evidence="13" type="ORF">WN55_04762</name>
</gene>
<evidence type="ECO:0000313" key="14">
    <source>
        <dbReference type="Proteomes" id="UP000076502"/>
    </source>
</evidence>
<dbReference type="InterPro" id="IPR029425">
    <property type="entry name" value="MMS22L_N"/>
</dbReference>
<accession>A0A154P1W9</accession>
<evidence type="ECO:0000256" key="6">
    <source>
        <dbReference type="ARBA" id="ARBA00022763"/>
    </source>
</evidence>
<sequence>MYNHILDPSQCLKEKKKVKKDLKNTFLSVSPPNVKFSFSSGNLKVQEKTIKITNYFPKPCPIQPLPMKTRYFRTGSTSQTRWLTPGSVYTIIIRFIPDEPRDYNDILMIRYLDDQILEVKIAGTVRIHLSFPRTVNFGDVPLGRAACYKIPICSYAEKQFSFAILPSKEDPCVDIYPRWGYVKPNEKPIIIMVVYRPLRYISMNFQIRIFITDLCKTPYVINFCACTRPGLLRELLENVEPETESEIQRTKISAISHKKIKPISLRTSTSKSGTKMPTPVDTSFGKSFLNECGYFPLFALHTVNCTLISNIQKPCNEHELKGPLNVCMSQVIKQKTEKLKEFLTKAELYRKQNEMAMIHHKPKVNYGTRDFTENQILEIKIQREQEWNDYKYSMKTHSPGEDLFERQKAKKIKQRILRMSHKVHIFINYKTATNIMAKNVGAGNVCYDVLLKDEFLLNDLSLVPNNIVQMDLCFTFNCNGKVNFNDWELSKESLFLRGEVENVLYPQDDTPLSDVDMKLFDYNVPASIGILDLKHYVKCMGMQLKILSRHETYNQVLNSKRDDTDFYSIRRIVCEFLLYIRIYLNSIKWNLQSLEIINENIEEEFNRLFITVKNFLSRLKNIPDATFHYACSKLGNQCKQPEYHMYHMHIELRWFFISLVYTRSLYCQYSMESQLDEFENIQGTIINDLIYISLKIFETMSLINMQQKTPYNCTCVRELWLMLQIFTDSLSDRMKTKTFWGYVNDSINGLLNSGVFSSQPESLSYALAPCKNSELFCLWIVHNLTLLYGYNIDGIYLGSKCSRIRPNYEQLEKILKTYISKGGKDGDRDEIDEELRVMIPLLNTIVTNWWQPRVSIISLLWDCFHKRLGEPFLLQTSGPWTLSVEKKTAMDILKQVRDRINNAECVKESSYGMFLRFLGSFLQINYSSSDTKHWNQIKGRIYSKFSKSKVQEFSVTGLYNFISLFLTLAVTADTINVCSVMLDLLPPTKEYNNDTSKRCSLIWKGKLAILLLYSELNLNFTNVATSYIDTVNTISCQEHLLLGGWIDRYLVECSSKMVGTLTKVLINVFQKCVNVSNSDGVGRMLDALWCYVACRIRQLVFDPVLTSDHYRDVSKLAVLFTLDALRNPVIAKKHKHSAMSLFQHFASSLIVKNIRITRHYLVLILEDKSAVEALKKEIKNFDTILVQAWIKCSIIGHDTNGVEINIIQDYILSLGEIQQMFVTHQDIQEFQNSNESILVFMMYSMKKRNTLKTEQERIQYDAKWRSYFNHLEKWILAPITEETKDTELALWIYRCIGTLILCSSTMLYSKNQPNNMFKMLLNKAILSSDQLFLKNLGKKTFSMILLGTEALNVKSNISLQILIKDLFDQYMPLLITPVNNTNNFKVSDSLLKCFKDGNADFIHLMFEILMTNFLSISSDNTMHKHFYLVMIFLQTLLKGGTDYASYVTEYIILICTPYIISGYVRVHESHPHRQHAIDFMKHVIRSPYYKESHILQEKFNNVISSTVQKSIITNQHNTFAFLRSILSVKIEIVHSLSPLIKRILIDSERNRRPNTASLRYSWNQLETAMRNVNGNQ</sequence>
<evidence type="ECO:0000256" key="7">
    <source>
        <dbReference type="ARBA" id="ARBA00022853"/>
    </source>
</evidence>
<dbReference type="Pfam" id="PF14910">
    <property type="entry name" value="MMS22L_N"/>
    <property type="match status" value="1"/>
</dbReference>
<comment type="subcellular location">
    <subcellularLocation>
        <location evidence="2">Chromosome</location>
    </subcellularLocation>
    <subcellularLocation>
        <location evidence="1">Nucleus</location>
    </subcellularLocation>
</comment>
<comment type="similarity">
    <text evidence="3">Belongs to the MMS22 family. MMS22L subfamily.</text>
</comment>
<evidence type="ECO:0000259" key="12">
    <source>
        <dbReference type="Pfam" id="PF14911"/>
    </source>
</evidence>
<keyword evidence="5" id="KW-0158">Chromosome</keyword>
<dbReference type="InterPro" id="IPR042320">
    <property type="entry name" value="MMS22-like"/>
</dbReference>
<dbReference type="PANTHER" id="PTHR28547">
    <property type="entry name" value="PROTEIN MMS22-LIKE"/>
    <property type="match status" value="1"/>
</dbReference>
<evidence type="ECO:0000256" key="9">
    <source>
        <dbReference type="ARBA" id="ARBA00023242"/>
    </source>
</evidence>
<evidence type="ECO:0000256" key="8">
    <source>
        <dbReference type="ARBA" id="ARBA00023204"/>
    </source>
</evidence>
<dbReference type="STRING" id="178035.A0A154P1W9"/>
<dbReference type="GO" id="GO:0043596">
    <property type="term" value="C:nuclear replication fork"/>
    <property type="evidence" value="ECO:0007669"/>
    <property type="project" value="TreeGrafter"/>
</dbReference>
<dbReference type="Proteomes" id="UP000076502">
    <property type="component" value="Unassembled WGS sequence"/>
</dbReference>
<dbReference type="GO" id="GO:0000724">
    <property type="term" value="P:double-strand break repair via homologous recombination"/>
    <property type="evidence" value="ECO:0007669"/>
    <property type="project" value="InterPro"/>
</dbReference>
<evidence type="ECO:0000256" key="10">
    <source>
        <dbReference type="ARBA" id="ARBA00033326"/>
    </source>
</evidence>
<evidence type="ECO:0000256" key="3">
    <source>
        <dbReference type="ARBA" id="ARBA00006585"/>
    </source>
</evidence>
<dbReference type="GO" id="GO:0031297">
    <property type="term" value="P:replication fork processing"/>
    <property type="evidence" value="ECO:0007669"/>
    <property type="project" value="InterPro"/>
</dbReference>
<evidence type="ECO:0000313" key="13">
    <source>
        <dbReference type="EMBL" id="KZC05822.1"/>
    </source>
</evidence>
<name>A0A154P1W9_DUFNO</name>
<proteinExistence type="inferred from homology"/>
<dbReference type="GO" id="GO:0006325">
    <property type="term" value="P:chromatin organization"/>
    <property type="evidence" value="ECO:0007669"/>
    <property type="project" value="UniProtKB-KW"/>
</dbReference>
<evidence type="ECO:0000256" key="4">
    <source>
        <dbReference type="ARBA" id="ARBA00021061"/>
    </source>
</evidence>
<evidence type="ECO:0000256" key="2">
    <source>
        <dbReference type="ARBA" id="ARBA00004286"/>
    </source>
</evidence>
<keyword evidence="7" id="KW-0156">Chromatin regulator</keyword>
<evidence type="ECO:0000259" key="11">
    <source>
        <dbReference type="Pfam" id="PF14910"/>
    </source>
</evidence>
<keyword evidence="8" id="KW-0234">DNA repair</keyword>
<dbReference type="PANTHER" id="PTHR28547:SF1">
    <property type="entry name" value="PROTEIN MMS22-LIKE"/>
    <property type="match status" value="1"/>
</dbReference>
<keyword evidence="9" id="KW-0539">Nucleus</keyword>